<name>A0A0C9TBN7_SPHS4</name>
<dbReference type="AlphaFoldDB" id="A0A0C9TBN7"/>
<evidence type="ECO:0000313" key="3">
    <source>
        <dbReference type="Proteomes" id="UP000054279"/>
    </source>
</evidence>
<dbReference type="HOGENOM" id="CLU_2051145_0_0_1"/>
<accession>A0A0C9TBN7</accession>
<evidence type="ECO:0000313" key="2">
    <source>
        <dbReference type="EMBL" id="KIJ26538.1"/>
    </source>
</evidence>
<organism evidence="2 3">
    <name type="scientific">Sphaerobolus stellatus (strain SS14)</name>
    <dbReference type="NCBI Taxonomy" id="990650"/>
    <lineage>
        <taxon>Eukaryota</taxon>
        <taxon>Fungi</taxon>
        <taxon>Dikarya</taxon>
        <taxon>Basidiomycota</taxon>
        <taxon>Agaricomycotina</taxon>
        <taxon>Agaricomycetes</taxon>
        <taxon>Phallomycetidae</taxon>
        <taxon>Geastrales</taxon>
        <taxon>Sphaerobolaceae</taxon>
        <taxon>Sphaerobolus</taxon>
    </lineage>
</organism>
<dbReference type="Proteomes" id="UP000054279">
    <property type="component" value="Unassembled WGS sequence"/>
</dbReference>
<dbReference type="EMBL" id="KN837365">
    <property type="protein sequence ID" value="KIJ26538.1"/>
    <property type="molecule type" value="Genomic_DNA"/>
</dbReference>
<keyword evidence="3" id="KW-1185">Reference proteome</keyword>
<feature type="region of interest" description="Disordered" evidence="1">
    <location>
        <begin position="1"/>
        <end position="28"/>
    </location>
</feature>
<reference evidence="2 3" key="1">
    <citation type="submission" date="2014-06" db="EMBL/GenBank/DDBJ databases">
        <title>Evolutionary Origins and Diversification of the Mycorrhizal Mutualists.</title>
        <authorList>
            <consortium name="DOE Joint Genome Institute"/>
            <consortium name="Mycorrhizal Genomics Consortium"/>
            <person name="Kohler A."/>
            <person name="Kuo A."/>
            <person name="Nagy L.G."/>
            <person name="Floudas D."/>
            <person name="Copeland A."/>
            <person name="Barry K.W."/>
            <person name="Cichocki N."/>
            <person name="Veneault-Fourrey C."/>
            <person name="LaButti K."/>
            <person name="Lindquist E.A."/>
            <person name="Lipzen A."/>
            <person name="Lundell T."/>
            <person name="Morin E."/>
            <person name="Murat C."/>
            <person name="Riley R."/>
            <person name="Ohm R."/>
            <person name="Sun H."/>
            <person name="Tunlid A."/>
            <person name="Henrissat B."/>
            <person name="Grigoriev I.V."/>
            <person name="Hibbett D.S."/>
            <person name="Martin F."/>
        </authorList>
    </citation>
    <scope>NUCLEOTIDE SEQUENCE [LARGE SCALE GENOMIC DNA]</scope>
    <source>
        <strain evidence="2 3">SS14</strain>
    </source>
</reference>
<evidence type="ECO:0000256" key="1">
    <source>
        <dbReference type="SAM" id="MobiDB-lite"/>
    </source>
</evidence>
<proteinExistence type="predicted"/>
<gene>
    <name evidence="2" type="ORF">M422DRAFT_272363</name>
</gene>
<protein>
    <submittedName>
        <fullName evidence="2">Uncharacterized protein</fullName>
    </submittedName>
</protein>
<sequence length="120" mass="13144">MSVKRCADDEDGIVSEQSPTKKSQARPTLVKPSVMTKIALTESKSTLPHQIKSIVSALNWEVQPSPLTLKMGGEMGLINTFDLGEWLKASPNKEHLTKFALYNGGPIKDSQPVWNLATIP</sequence>
<feature type="compositionally biased region" description="Polar residues" evidence="1">
    <location>
        <begin position="15"/>
        <end position="26"/>
    </location>
</feature>